<accession>A0ABZ0PH59</accession>
<feature type="compositionally biased region" description="Low complexity" evidence="1">
    <location>
        <begin position="651"/>
        <end position="661"/>
    </location>
</feature>
<dbReference type="InterPro" id="IPR024535">
    <property type="entry name" value="RHGA/B-epi-like_pectate_lyase"/>
</dbReference>
<dbReference type="RefSeq" id="WP_318648681.1">
    <property type="nucleotide sequence ID" value="NZ_CP137852.1"/>
</dbReference>
<evidence type="ECO:0000256" key="1">
    <source>
        <dbReference type="SAM" id="MobiDB-lite"/>
    </source>
</evidence>
<keyword evidence="4" id="KW-1185">Reference proteome</keyword>
<dbReference type="CDD" id="cd12819">
    <property type="entry name" value="LbR_vir_like"/>
    <property type="match status" value="1"/>
</dbReference>
<feature type="domain" description="Rhamnogalacturonase A/B/Epimerase-like pectate lyase" evidence="2">
    <location>
        <begin position="50"/>
        <end position="111"/>
    </location>
</feature>
<gene>
    <name evidence="3" type="ORF">R9Z33_21810</name>
</gene>
<dbReference type="InterPro" id="IPR011049">
    <property type="entry name" value="Serralysin-like_metalloprot_C"/>
</dbReference>
<dbReference type="Pfam" id="PF12708">
    <property type="entry name" value="Pect-lyase_RHGA_epim"/>
    <property type="match status" value="1"/>
</dbReference>
<dbReference type="SUPFAM" id="SSF51126">
    <property type="entry name" value="Pectin lyase-like"/>
    <property type="match status" value="1"/>
</dbReference>
<dbReference type="Gene3D" id="2.160.20.10">
    <property type="entry name" value="Single-stranded right-handed beta-helix, Pectin lyase-like"/>
    <property type="match status" value="1"/>
</dbReference>
<name>A0ABZ0PH59_9PROT</name>
<dbReference type="EMBL" id="CP137852">
    <property type="protein sequence ID" value="WPB84717.1"/>
    <property type="molecule type" value="Genomic_DNA"/>
</dbReference>
<dbReference type="Proteomes" id="UP001305521">
    <property type="component" value="Chromosome"/>
</dbReference>
<reference evidence="3 4" key="1">
    <citation type="submission" date="2023-11" db="EMBL/GenBank/DDBJ databases">
        <title>Arctic aerobic anoxygenic photoheterotroph Sediminicoccus rosea KRV36 adapts its photosynthesis to long days of polar summer.</title>
        <authorList>
            <person name="Tomasch J."/>
            <person name="Kopejtka K."/>
            <person name="Bily T."/>
            <person name="Gardiner A.T."/>
            <person name="Gardian Z."/>
            <person name="Shivaramu S."/>
            <person name="Koblizek M."/>
            <person name="Engelhardt F."/>
            <person name="Kaftan D."/>
        </authorList>
    </citation>
    <scope>NUCLEOTIDE SEQUENCE [LARGE SCALE GENOMIC DNA]</scope>
    <source>
        <strain evidence="3 4">R-30</strain>
    </source>
</reference>
<sequence>MPDLKISELPAATAVADADLTPFVQTSPTAATRRATLSQMRRAVLADRGVDVRDFGALGNGTTNDAPAIQAAINALGTAGGVVQFGPRTYRLATAITISSGAVRLQGAGFSEGGSPGQGTWLTVDQTGFTPFTFTGVGARGSAVCDMAFRQNHTAALNASWAPTNYDWLFRVTDCLGGVDFDNIMLSAVNRGIFVRNSGRTDFRRIRGQVFTAGIEIDEGYDTSRMLNLHFWPFWSADDNVVRWQQANGDALIFRRCDGVFVDQAFVLGYRSMFRFTSSAAGFTQKFSIGQAYADFVRHGIWIDAAGTDGQVDAMTVQCEIFNAGGAPLPGSIGIYVNTNASRVQIGTLRIDDAEDNPIRIEGSGNRMDVGALRCVNFNLRNNGAAALHIANVASGTPNRVNLASPPLLETANPGPVFNAGSNGSVGLQAPAGEAARPGLSLAQSDTGLFLPAAATLGVSAGGVELARMASGTASLGAVSGAHGLEVTTPASTVNRPEILGGVTGTPARTGWRAKGSDANISAIMQPKGTGAVLAQFPDNAVAGGNARGASATDWQTTRTAAGQVASGTQSTIGGGANNTASGLNSVVSGGTTNVASSTNTAIGGGSSNTASGNSAYVGGGNSNIASGGFGCTGGGFTNTASGASATVAGGSTNTAGGSRSWIPGGGQATTRGIAGRGAWAGSQIASQGDAQAGEHVLCRQTTDATATRLTSDNAAQGATNQIILPNFSSYAGTLTVVAKATGSTAAATWRLNVSAVRGNGAATTTLYEGAGSAIAPTASSGTGSAWRLDVGADTANGGIAVTVTGAAATTINHSARFANVEATTAS</sequence>
<dbReference type="InterPro" id="IPR011050">
    <property type="entry name" value="Pectin_lyase_fold/virulence"/>
</dbReference>
<organism evidence="3 4">
    <name type="scientific">Sediminicoccus rosea</name>
    <dbReference type="NCBI Taxonomy" id="1225128"/>
    <lineage>
        <taxon>Bacteria</taxon>
        <taxon>Pseudomonadati</taxon>
        <taxon>Pseudomonadota</taxon>
        <taxon>Alphaproteobacteria</taxon>
        <taxon>Acetobacterales</taxon>
        <taxon>Roseomonadaceae</taxon>
        <taxon>Sediminicoccus</taxon>
    </lineage>
</organism>
<keyword evidence="3" id="KW-0378">Hydrolase</keyword>
<protein>
    <submittedName>
        <fullName evidence="3">Glycosyl hydrolase family 28-related protein</fullName>
    </submittedName>
</protein>
<proteinExistence type="predicted"/>
<evidence type="ECO:0000259" key="2">
    <source>
        <dbReference type="Pfam" id="PF12708"/>
    </source>
</evidence>
<evidence type="ECO:0000313" key="3">
    <source>
        <dbReference type="EMBL" id="WPB84717.1"/>
    </source>
</evidence>
<dbReference type="InterPro" id="IPR012334">
    <property type="entry name" value="Pectin_lyas_fold"/>
</dbReference>
<feature type="region of interest" description="Disordered" evidence="1">
    <location>
        <begin position="651"/>
        <end position="674"/>
    </location>
</feature>
<dbReference type="GO" id="GO:0016787">
    <property type="term" value="F:hydrolase activity"/>
    <property type="evidence" value="ECO:0007669"/>
    <property type="project" value="UniProtKB-KW"/>
</dbReference>
<evidence type="ECO:0000313" key="4">
    <source>
        <dbReference type="Proteomes" id="UP001305521"/>
    </source>
</evidence>
<dbReference type="Gene3D" id="2.150.10.10">
    <property type="entry name" value="Serralysin-like metalloprotease, C-terminal"/>
    <property type="match status" value="1"/>
</dbReference>